<dbReference type="Proteomes" id="UP001553161">
    <property type="component" value="Unassembled WGS sequence"/>
</dbReference>
<feature type="transmembrane region" description="Helical" evidence="1">
    <location>
        <begin position="20"/>
        <end position="42"/>
    </location>
</feature>
<keyword evidence="1" id="KW-0472">Membrane</keyword>
<evidence type="ECO:0000313" key="2">
    <source>
        <dbReference type="EMBL" id="MEV8466780.1"/>
    </source>
</evidence>
<dbReference type="EMBL" id="JBFBVU010000008">
    <property type="protein sequence ID" value="MEV8466780.1"/>
    <property type="molecule type" value="Genomic_DNA"/>
</dbReference>
<accession>A0ABV3L5I9</accession>
<sequence>MYRQTDIQDPTPRPRAARVVNPVSIIAFNAFSCCGLGTLAWLSDWALFSAFALGWFGGAALTIGLLALLAVRLPDVGVEPAETDPANCEAPSLQDAMAAWDLDRAYEIAQQASMRAWISDLTPDQASEPHRESVTCA</sequence>
<protein>
    <submittedName>
        <fullName evidence="2">Uncharacterized protein</fullName>
    </submittedName>
</protein>
<evidence type="ECO:0000313" key="3">
    <source>
        <dbReference type="Proteomes" id="UP001553161"/>
    </source>
</evidence>
<feature type="transmembrane region" description="Helical" evidence="1">
    <location>
        <begin position="48"/>
        <end position="71"/>
    </location>
</feature>
<keyword evidence="3" id="KW-1185">Reference proteome</keyword>
<organism evidence="2 3">
    <name type="scientific">Meridianimarinicoccus marinus</name>
    <dbReference type="NCBI Taxonomy" id="3231483"/>
    <lineage>
        <taxon>Bacteria</taxon>
        <taxon>Pseudomonadati</taxon>
        <taxon>Pseudomonadota</taxon>
        <taxon>Alphaproteobacteria</taxon>
        <taxon>Rhodobacterales</taxon>
        <taxon>Paracoccaceae</taxon>
        <taxon>Meridianimarinicoccus</taxon>
    </lineage>
</organism>
<evidence type="ECO:0000256" key="1">
    <source>
        <dbReference type="SAM" id="Phobius"/>
    </source>
</evidence>
<reference evidence="2 3" key="1">
    <citation type="submission" date="2024-07" db="EMBL/GenBank/DDBJ databases">
        <authorList>
            <person name="Kang M."/>
        </authorList>
    </citation>
    <scope>NUCLEOTIDE SEQUENCE [LARGE SCALE GENOMIC DNA]</scope>
    <source>
        <strain evidence="2 3">DFM31</strain>
    </source>
</reference>
<comment type="caution">
    <text evidence="2">The sequence shown here is derived from an EMBL/GenBank/DDBJ whole genome shotgun (WGS) entry which is preliminary data.</text>
</comment>
<keyword evidence="1" id="KW-1133">Transmembrane helix</keyword>
<proteinExistence type="predicted"/>
<keyword evidence="1" id="KW-0812">Transmembrane</keyword>
<name>A0ABV3L5I9_9RHOB</name>
<gene>
    <name evidence="2" type="ORF">AB0T83_08325</name>
</gene>
<dbReference type="RefSeq" id="WP_366192569.1">
    <property type="nucleotide sequence ID" value="NZ_JBFBVU010000008.1"/>
</dbReference>